<name>A0A0C2G5Q4_9BILA</name>
<dbReference type="Proteomes" id="UP000054047">
    <property type="component" value="Unassembled WGS sequence"/>
</dbReference>
<dbReference type="SUPFAM" id="SSF48508">
    <property type="entry name" value="Nuclear receptor ligand-binding domain"/>
    <property type="match status" value="1"/>
</dbReference>
<dbReference type="EMBL" id="KN743780">
    <property type="protein sequence ID" value="KIH52381.1"/>
    <property type="molecule type" value="Genomic_DNA"/>
</dbReference>
<evidence type="ECO:0000256" key="1">
    <source>
        <dbReference type="ARBA" id="ARBA00023015"/>
    </source>
</evidence>
<sequence length="95" mass="11179">MMDMRERIKLITRQGTKIALLMMSFWTFQNGYDGLVMGCGIYSKPHRNQDEPYEIIEDTITAITSFIHTHIISTFREINMTREEYLLLKAVALFE</sequence>
<reference evidence="4 5" key="1">
    <citation type="submission" date="2013-12" db="EMBL/GenBank/DDBJ databases">
        <title>Draft genome of the parsitic nematode Ancylostoma duodenale.</title>
        <authorList>
            <person name="Mitreva M."/>
        </authorList>
    </citation>
    <scope>NUCLEOTIDE SEQUENCE [LARGE SCALE GENOMIC DNA]</scope>
    <source>
        <strain evidence="4 5">Zhejiang</strain>
    </source>
</reference>
<dbReference type="AlphaFoldDB" id="A0A0C2G5Q4"/>
<keyword evidence="5" id="KW-1185">Reference proteome</keyword>
<evidence type="ECO:0000313" key="4">
    <source>
        <dbReference type="EMBL" id="KIH52381.1"/>
    </source>
</evidence>
<protein>
    <recommendedName>
        <fullName evidence="6">NR LBD domain-containing protein</fullName>
    </recommendedName>
</protein>
<evidence type="ECO:0000256" key="3">
    <source>
        <dbReference type="ARBA" id="ARBA00023170"/>
    </source>
</evidence>
<evidence type="ECO:0000313" key="5">
    <source>
        <dbReference type="Proteomes" id="UP000054047"/>
    </source>
</evidence>
<accession>A0A0C2G5Q4</accession>
<feature type="non-terminal residue" evidence="4">
    <location>
        <position position="95"/>
    </location>
</feature>
<keyword evidence="3" id="KW-0675">Receptor</keyword>
<evidence type="ECO:0000256" key="2">
    <source>
        <dbReference type="ARBA" id="ARBA00023163"/>
    </source>
</evidence>
<gene>
    <name evidence="4" type="ORF">ANCDUO_17518</name>
</gene>
<proteinExistence type="predicted"/>
<dbReference type="InterPro" id="IPR035500">
    <property type="entry name" value="NHR-like_dom_sf"/>
</dbReference>
<keyword evidence="2" id="KW-0804">Transcription</keyword>
<keyword evidence="1" id="KW-0805">Transcription regulation</keyword>
<dbReference type="OrthoDB" id="5807102at2759"/>
<organism evidence="4 5">
    <name type="scientific">Ancylostoma duodenale</name>
    <dbReference type="NCBI Taxonomy" id="51022"/>
    <lineage>
        <taxon>Eukaryota</taxon>
        <taxon>Metazoa</taxon>
        <taxon>Ecdysozoa</taxon>
        <taxon>Nematoda</taxon>
        <taxon>Chromadorea</taxon>
        <taxon>Rhabditida</taxon>
        <taxon>Rhabditina</taxon>
        <taxon>Rhabditomorpha</taxon>
        <taxon>Strongyloidea</taxon>
        <taxon>Ancylostomatidae</taxon>
        <taxon>Ancylostomatinae</taxon>
        <taxon>Ancylostoma</taxon>
    </lineage>
</organism>
<dbReference type="Gene3D" id="1.10.565.10">
    <property type="entry name" value="Retinoid X Receptor"/>
    <property type="match status" value="1"/>
</dbReference>
<evidence type="ECO:0008006" key="6">
    <source>
        <dbReference type="Google" id="ProtNLM"/>
    </source>
</evidence>